<dbReference type="SMART" id="SM00066">
    <property type="entry name" value="GAL4"/>
    <property type="match status" value="1"/>
</dbReference>
<dbReference type="CDD" id="cd12148">
    <property type="entry name" value="fungal_TF_MHR"/>
    <property type="match status" value="1"/>
</dbReference>
<keyword evidence="3" id="KW-0805">Transcription regulation</keyword>
<keyword evidence="4" id="KW-0804">Transcription</keyword>
<sequence>MVQPDARVCGACKDRKRKCDRGRPTCSYCRGKNVKCDYSKPITSRSSASWPKGQVVEYPGITKRRTGVSKFPPVYFLDSKLFRQSQAVLPTADVPIPSSVSALIGDLAARRAVANEYFSMIHIWLPFISKKRFLLSLLNQFAVPRADVSLLILCMKLITWSPSEHGVLEEPETPSYLTAKRLFAELEAAGILTLQVAQACILLTVYEMGHAIFPAAYISVGTSFRYVMALGLNGKKTPHTTDPTMWMMQEERRRVWWTAIILDRLTALGCPERQISTSQLSSDDLLPVDDIAWDQGIITYNDEFTVFSPADISMGMFARYAQAINLLDQVLKHVSEAKTAGNSTSHSERGVQLDRTIRSLVKLTNSESHFRSTDACLQISTCYR</sequence>
<dbReference type="InterPro" id="IPR050815">
    <property type="entry name" value="TF_fung"/>
</dbReference>
<dbReference type="SUPFAM" id="SSF57701">
    <property type="entry name" value="Zn2/Cys6 DNA-binding domain"/>
    <property type="match status" value="1"/>
</dbReference>
<keyword evidence="8" id="KW-1185">Reference proteome</keyword>
<dbReference type="GO" id="GO:0003677">
    <property type="term" value="F:DNA binding"/>
    <property type="evidence" value="ECO:0007669"/>
    <property type="project" value="InterPro"/>
</dbReference>
<evidence type="ECO:0000259" key="6">
    <source>
        <dbReference type="PROSITE" id="PS50048"/>
    </source>
</evidence>
<protein>
    <recommendedName>
        <fullName evidence="6">Zn(2)-C6 fungal-type domain-containing protein</fullName>
    </recommendedName>
</protein>
<evidence type="ECO:0000256" key="3">
    <source>
        <dbReference type="ARBA" id="ARBA00023015"/>
    </source>
</evidence>
<accession>A0A0C3HW75</accession>
<dbReference type="CDD" id="cd00067">
    <property type="entry name" value="GAL4"/>
    <property type="match status" value="1"/>
</dbReference>
<dbReference type="Proteomes" id="UP000054321">
    <property type="component" value="Unassembled WGS sequence"/>
</dbReference>
<dbReference type="STRING" id="913774.A0A0C3HW75"/>
<dbReference type="InterPro" id="IPR036864">
    <property type="entry name" value="Zn2-C6_fun-type_DNA-bd_sf"/>
</dbReference>
<organism evidence="7 8">
    <name type="scientific">Oidiodendron maius (strain Zn)</name>
    <dbReference type="NCBI Taxonomy" id="913774"/>
    <lineage>
        <taxon>Eukaryota</taxon>
        <taxon>Fungi</taxon>
        <taxon>Dikarya</taxon>
        <taxon>Ascomycota</taxon>
        <taxon>Pezizomycotina</taxon>
        <taxon>Leotiomycetes</taxon>
        <taxon>Leotiomycetes incertae sedis</taxon>
        <taxon>Myxotrichaceae</taxon>
        <taxon>Oidiodendron</taxon>
    </lineage>
</organism>
<evidence type="ECO:0000313" key="7">
    <source>
        <dbReference type="EMBL" id="KIN07165.1"/>
    </source>
</evidence>
<dbReference type="AlphaFoldDB" id="A0A0C3HW75"/>
<dbReference type="PANTHER" id="PTHR47338:SF20">
    <property type="entry name" value="ZN(II)2CYS6 TRANSCRIPTION FACTOR (EUROFUNG)"/>
    <property type="match status" value="1"/>
</dbReference>
<dbReference type="GO" id="GO:0008270">
    <property type="term" value="F:zinc ion binding"/>
    <property type="evidence" value="ECO:0007669"/>
    <property type="project" value="InterPro"/>
</dbReference>
<dbReference type="EMBL" id="KN832870">
    <property type="protein sequence ID" value="KIN07165.1"/>
    <property type="molecule type" value="Genomic_DNA"/>
</dbReference>
<evidence type="ECO:0000256" key="4">
    <source>
        <dbReference type="ARBA" id="ARBA00023163"/>
    </source>
</evidence>
<evidence type="ECO:0000313" key="8">
    <source>
        <dbReference type="Proteomes" id="UP000054321"/>
    </source>
</evidence>
<dbReference type="HOGENOM" id="CLU_023880_0_1_1"/>
<dbReference type="PROSITE" id="PS00463">
    <property type="entry name" value="ZN2_CY6_FUNGAL_1"/>
    <property type="match status" value="1"/>
</dbReference>
<keyword evidence="5" id="KW-0539">Nucleus</keyword>
<dbReference type="Gene3D" id="4.10.240.10">
    <property type="entry name" value="Zn(2)-C6 fungal-type DNA-binding domain"/>
    <property type="match status" value="1"/>
</dbReference>
<evidence type="ECO:0000256" key="1">
    <source>
        <dbReference type="ARBA" id="ARBA00004123"/>
    </source>
</evidence>
<evidence type="ECO:0000256" key="5">
    <source>
        <dbReference type="ARBA" id="ARBA00023242"/>
    </source>
</evidence>
<reference evidence="7 8" key="1">
    <citation type="submission" date="2014-04" db="EMBL/GenBank/DDBJ databases">
        <authorList>
            <consortium name="DOE Joint Genome Institute"/>
            <person name="Kuo A."/>
            <person name="Martino E."/>
            <person name="Perotto S."/>
            <person name="Kohler A."/>
            <person name="Nagy L.G."/>
            <person name="Floudas D."/>
            <person name="Copeland A."/>
            <person name="Barry K.W."/>
            <person name="Cichocki N."/>
            <person name="Veneault-Fourrey C."/>
            <person name="LaButti K."/>
            <person name="Lindquist E.A."/>
            <person name="Lipzen A."/>
            <person name="Lundell T."/>
            <person name="Morin E."/>
            <person name="Murat C."/>
            <person name="Sun H."/>
            <person name="Tunlid A."/>
            <person name="Henrissat B."/>
            <person name="Grigoriev I.V."/>
            <person name="Hibbett D.S."/>
            <person name="Martin F."/>
            <person name="Nordberg H.P."/>
            <person name="Cantor M.N."/>
            <person name="Hua S.X."/>
        </authorList>
    </citation>
    <scope>NUCLEOTIDE SEQUENCE [LARGE SCALE GENOMIC DNA]</scope>
    <source>
        <strain evidence="7 8">Zn</strain>
    </source>
</reference>
<name>A0A0C3HW75_OIDMZ</name>
<dbReference type="GO" id="GO:0005634">
    <property type="term" value="C:nucleus"/>
    <property type="evidence" value="ECO:0007669"/>
    <property type="project" value="UniProtKB-SubCell"/>
</dbReference>
<reference evidence="8" key="2">
    <citation type="submission" date="2015-01" db="EMBL/GenBank/DDBJ databases">
        <title>Evolutionary Origins and Diversification of the Mycorrhizal Mutualists.</title>
        <authorList>
            <consortium name="DOE Joint Genome Institute"/>
            <consortium name="Mycorrhizal Genomics Consortium"/>
            <person name="Kohler A."/>
            <person name="Kuo A."/>
            <person name="Nagy L.G."/>
            <person name="Floudas D."/>
            <person name="Copeland A."/>
            <person name="Barry K.W."/>
            <person name="Cichocki N."/>
            <person name="Veneault-Fourrey C."/>
            <person name="LaButti K."/>
            <person name="Lindquist E.A."/>
            <person name="Lipzen A."/>
            <person name="Lundell T."/>
            <person name="Morin E."/>
            <person name="Murat C."/>
            <person name="Riley R."/>
            <person name="Ohm R."/>
            <person name="Sun H."/>
            <person name="Tunlid A."/>
            <person name="Henrissat B."/>
            <person name="Grigoriev I.V."/>
            <person name="Hibbett D.S."/>
            <person name="Martin F."/>
        </authorList>
    </citation>
    <scope>NUCLEOTIDE SEQUENCE [LARGE SCALE GENOMIC DNA]</scope>
    <source>
        <strain evidence="8">Zn</strain>
    </source>
</reference>
<dbReference type="GO" id="GO:0006351">
    <property type="term" value="P:DNA-templated transcription"/>
    <property type="evidence" value="ECO:0007669"/>
    <property type="project" value="InterPro"/>
</dbReference>
<gene>
    <name evidence="7" type="ORF">OIDMADRAFT_109347</name>
</gene>
<dbReference type="InParanoid" id="A0A0C3HW75"/>
<dbReference type="InterPro" id="IPR007219">
    <property type="entry name" value="XnlR_reg_dom"/>
</dbReference>
<dbReference type="GO" id="GO:0000981">
    <property type="term" value="F:DNA-binding transcription factor activity, RNA polymerase II-specific"/>
    <property type="evidence" value="ECO:0007669"/>
    <property type="project" value="InterPro"/>
</dbReference>
<dbReference type="PANTHER" id="PTHR47338">
    <property type="entry name" value="ZN(II)2CYS6 TRANSCRIPTION FACTOR (EUROFUNG)-RELATED"/>
    <property type="match status" value="1"/>
</dbReference>
<dbReference type="Pfam" id="PF00172">
    <property type="entry name" value="Zn_clus"/>
    <property type="match status" value="1"/>
</dbReference>
<dbReference type="OrthoDB" id="3862662at2759"/>
<feature type="domain" description="Zn(2)-C6 fungal-type" evidence="6">
    <location>
        <begin position="8"/>
        <end position="38"/>
    </location>
</feature>
<dbReference type="PROSITE" id="PS50048">
    <property type="entry name" value="ZN2_CY6_FUNGAL_2"/>
    <property type="match status" value="1"/>
</dbReference>
<proteinExistence type="predicted"/>
<dbReference type="InterPro" id="IPR001138">
    <property type="entry name" value="Zn2Cys6_DnaBD"/>
</dbReference>
<evidence type="ECO:0000256" key="2">
    <source>
        <dbReference type="ARBA" id="ARBA00022723"/>
    </source>
</evidence>
<dbReference type="Pfam" id="PF04082">
    <property type="entry name" value="Fungal_trans"/>
    <property type="match status" value="1"/>
</dbReference>
<comment type="subcellular location">
    <subcellularLocation>
        <location evidence="1">Nucleus</location>
    </subcellularLocation>
</comment>
<keyword evidence="2" id="KW-0479">Metal-binding</keyword>